<evidence type="ECO:0000313" key="1">
    <source>
        <dbReference type="EMBL" id="QDU75041.1"/>
    </source>
</evidence>
<reference evidence="2" key="1">
    <citation type="submission" date="2019-02" db="EMBL/GenBank/DDBJ databases">
        <title>Deep-cultivation of Planctomycetes and their phenomic and genomic characterization uncovers novel biology.</title>
        <authorList>
            <person name="Wiegand S."/>
            <person name="Jogler M."/>
            <person name="Boedeker C."/>
            <person name="Pinto D."/>
            <person name="Vollmers J."/>
            <person name="Rivas-Marin E."/>
            <person name="Kohn T."/>
            <person name="Peeters S.H."/>
            <person name="Heuer A."/>
            <person name="Rast P."/>
            <person name="Oberbeckmann S."/>
            <person name="Bunk B."/>
            <person name="Jeske O."/>
            <person name="Meyerdierks A."/>
            <person name="Storesund J.E."/>
            <person name="Kallscheuer N."/>
            <person name="Luecker S."/>
            <person name="Lage O.M."/>
            <person name="Pohl T."/>
            <person name="Merkel B.J."/>
            <person name="Hornburger P."/>
            <person name="Mueller R.-W."/>
            <person name="Bruemmer F."/>
            <person name="Labrenz M."/>
            <person name="Spormann A.M."/>
            <person name="Op den Camp H."/>
            <person name="Overmann J."/>
            <person name="Amann R."/>
            <person name="Jetten M.S.M."/>
            <person name="Mascher T."/>
            <person name="Medema M.H."/>
            <person name="Devos D.P."/>
            <person name="Kaster A.-K."/>
            <person name="Ovreas L."/>
            <person name="Rohde M."/>
            <person name="Galperin M.Y."/>
            <person name="Jogler C."/>
        </authorList>
    </citation>
    <scope>NUCLEOTIDE SEQUENCE [LARGE SCALE GENOMIC DNA]</scope>
    <source>
        <strain evidence="2">Pan97</strain>
    </source>
</reference>
<dbReference type="Proteomes" id="UP000318626">
    <property type="component" value="Chromosome"/>
</dbReference>
<sequence length="87" mass="9651">MCSTANKRKSMKRKGDEGFQWCGAFVNWSLAQTGIEGTRDALLDEVDGQFKMLGGNQKPEHGKGPRCVSYPRINLSSVAAYRMPRAN</sequence>
<accession>A0A518C750</accession>
<name>A0A518C750_9BACT</name>
<proteinExistence type="predicted"/>
<organism evidence="1 2">
    <name type="scientific">Bremerella volcania</name>
    <dbReference type="NCBI Taxonomy" id="2527984"/>
    <lineage>
        <taxon>Bacteria</taxon>
        <taxon>Pseudomonadati</taxon>
        <taxon>Planctomycetota</taxon>
        <taxon>Planctomycetia</taxon>
        <taxon>Pirellulales</taxon>
        <taxon>Pirellulaceae</taxon>
        <taxon>Bremerella</taxon>
    </lineage>
</organism>
<dbReference type="AlphaFoldDB" id="A0A518C750"/>
<protein>
    <submittedName>
        <fullName evidence="1">Uncharacterized protein</fullName>
    </submittedName>
</protein>
<dbReference type="EMBL" id="CP036289">
    <property type="protein sequence ID" value="QDU75041.1"/>
    <property type="molecule type" value="Genomic_DNA"/>
</dbReference>
<dbReference type="KEGG" id="bvo:Pan97_20620"/>
<evidence type="ECO:0000313" key="2">
    <source>
        <dbReference type="Proteomes" id="UP000318626"/>
    </source>
</evidence>
<keyword evidence="2" id="KW-1185">Reference proteome</keyword>
<gene>
    <name evidence="1" type="ORF">Pan97_20620</name>
</gene>